<proteinExistence type="predicted"/>
<sequence length="290" mass="31554">MSVSLELSWRKYALELESKQLGSLPLKCLHTEDLHTSKDKSSASTSFKSTSGKKTTAERTQQPSREANGEPTWQSFASIRALTAVLKADSQPPPNANVSTALTTHLRCTKLIKQALSTHLPPSKPSTSSPSELKCVEALMSRTINHTLPVCLLHPTLLREWTRALTQQILLPIVHALIPLASAFASSALSITRPQSGSVNIALPLLDFVQRALFVSESFMPDAADMIRSDLVPAVIGLLQDLSQSLRGQSLDEVMRALVEQEAAWALQTLLVGLVVHSPKLMYNDSSFPG</sequence>
<evidence type="ECO:0000313" key="2">
    <source>
        <dbReference type="EMBL" id="TFK96659.1"/>
    </source>
</evidence>
<dbReference type="EMBL" id="ML178857">
    <property type="protein sequence ID" value="TFK96659.1"/>
    <property type="molecule type" value="Genomic_DNA"/>
</dbReference>
<reference evidence="2 3" key="1">
    <citation type="journal article" date="2019" name="Nat. Ecol. Evol.">
        <title>Megaphylogeny resolves global patterns of mushroom evolution.</title>
        <authorList>
            <person name="Varga T."/>
            <person name="Krizsan K."/>
            <person name="Foldi C."/>
            <person name="Dima B."/>
            <person name="Sanchez-Garcia M."/>
            <person name="Sanchez-Ramirez S."/>
            <person name="Szollosi G.J."/>
            <person name="Szarkandi J.G."/>
            <person name="Papp V."/>
            <person name="Albert L."/>
            <person name="Andreopoulos W."/>
            <person name="Angelini C."/>
            <person name="Antonin V."/>
            <person name="Barry K.W."/>
            <person name="Bougher N.L."/>
            <person name="Buchanan P."/>
            <person name="Buyck B."/>
            <person name="Bense V."/>
            <person name="Catcheside P."/>
            <person name="Chovatia M."/>
            <person name="Cooper J."/>
            <person name="Damon W."/>
            <person name="Desjardin D."/>
            <person name="Finy P."/>
            <person name="Geml J."/>
            <person name="Haridas S."/>
            <person name="Hughes K."/>
            <person name="Justo A."/>
            <person name="Karasinski D."/>
            <person name="Kautmanova I."/>
            <person name="Kiss B."/>
            <person name="Kocsube S."/>
            <person name="Kotiranta H."/>
            <person name="LaButti K.M."/>
            <person name="Lechner B.E."/>
            <person name="Liimatainen K."/>
            <person name="Lipzen A."/>
            <person name="Lukacs Z."/>
            <person name="Mihaltcheva S."/>
            <person name="Morgado L.N."/>
            <person name="Niskanen T."/>
            <person name="Noordeloos M.E."/>
            <person name="Ohm R.A."/>
            <person name="Ortiz-Santana B."/>
            <person name="Ovrebo C."/>
            <person name="Racz N."/>
            <person name="Riley R."/>
            <person name="Savchenko A."/>
            <person name="Shiryaev A."/>
            <person name="Soop K."/>
            <person name="Spirin V."/>
            <person name="Szebenyi C."/>
            <person name="Tomsovsky M."/>
            <person name="Tulloss R.E."/>
            <person name="Uehling J."/>
            <person name="Grigoriev I.V."/>
            <person name="Vagvolgyi C."/>
            <person name="Papp T."/>
            <person name="Martin F.M."/>
            <person name="Miettinen O."/>
            <person name="Hibbett D.S."/>
            <person name="Nagy L.G."/>
        </authorList>
    </citation>
    <scope>NUCLEOTIDE SEQUENCE [LARGE SCALE GENOMIC DNA]</scope>
    <source>
        <strain evidence="2 3">CBS 309.79</strain>
    </source>
</reference>
<name>A0A5C3Q6K0_9AGAR</name>
<organism evidence="2 3">
    <name type="scientific">Pterulicium gracile</name>
    <dbReference type="NCBI Taxonomy" id="1884261"/>
    <lineage>
        <taxon>Eukaryota</taxon>
        <taxon>Fungi</taxon>
        <taxon>Dikarya</taxon>
        <taxon>Basidiomycota</taxon>
        <taxon>Agaricomycotina</taxon>
        <taxon>Agaricomycetes</taxon>
        <taxon>Agaricomycetidae</taxon>
        <taxon>Agaricales</taxon>
        <taxon>Pleurotineae</taxon>
        <taxon>Pterulaceae</taxon>
        <taxon>Pterulicium</taxon>
    </lineage>
</organism>
<feature type="region of interest" description="Disordered" evidence="1">
    <location>
        <begin position="35"/>
        <end position="72"/>
    </location>
</feature>
<gene>
    <name evidence="2" type="ORF">BDV98DRAFT_659075</name>
</gene>
<evidence type="ECO:0000313" key="3">
    <source>
        <dbReference type="Proteomes" id="UP000305067"/>
    </source>
</evidence>
<dbReference type="AlphaFoldDB" id="A0A5C3Q6K0"/>
<feature type="compositionally biased region" description="Polar residues" evidence="1">
    <location>
        <begin position="58"/>
        <end position="72"/>
    </location>
</feature>
<keyword evidence="3" id="KW-1185">Reference proteome</keyword>
<accession>A0A5C3Q6K0</accession>
<dbReference type="Proteomes" id="UP000305067">
    <property type="component" value="Unassembled WGS sequence"/>
</dbReference>
<evidence type="ECO:0000256" key="1">
    <source>
        <dbReference type="SAM" id="MobiDB-lite"/>
    </source>
</evidence>
<protein>
    <submittedName>
        <fullName evidence="2">Uncharacterized protein</fullName>
    </submittedName>
</protein>
<feature type="compositionally biased region" description="Low complexity" evidence="1">
    <location>
        <begin position="42"/>
        <end position="54"/>
    </location>
</feature>